<sequence length="56" mass="6373">MFVVYVQAKPDSEIVQISRPSSPAFLRVCSVWYEDQLKKAHKDICKKSESLTSLSV</sequence>
<dbReference type="Proteomes" id="UP000054549">
    <property type="component" value="Unassembled WGS sequence"/>
</dbReference>
<evidence type="ECO:0000313" key="1">
    <source>
        <dbReference type="EMBL" id="KIL66454.1"/>
    </source>
</evidence>
<reference evidence="1 2" key="1">
    <citation type="submission" date="2014-04" db="EMBL/GenBank/DDBJ databases">
        <title>Evolutionary Origins and Diversification of the Mycorrhizal Mutualists.</title>
        <authorList>
            <consortium name="DOE Joint Genome Institute"/>
            <consortium name="Mycorrhizal Genomics Consortium"/>
            <person name="Kohler A."/>
            <person name="Kuo A."/>
            <person name="Nagy L.G."/>
            <person name="Floudas D."/>
            <person name="Copeland A."/>
            <person name="Barry K.W."/>
            <person name="Cichocki N."/>
            <person name="Veneault-Fourrey C."/>
            <person name="LaButti K."/>
            <person name="Lindquist E.A."/>
            <person name="Lipzen A."/>
            <person name="Lundell T."/>
            <person name="Morin E."/>
            <person name="Murat C."/>
            <person name="Riley R."/>
            <person name="Ohm R."/>
            <person name="Sun H."/>
            <person name="Tunlid A."/>
            <person name="Henrissat B."/>
            <person name="Grigoriev I.V."/>
            <person name="Hibbett D.S."/>
            <person name="Martin F."/>
        </authorList>
    </citation>
    <scope>NUCLEOTIDE SEQUENCE [LARGE SCALE GENOMIC DNA]</scope>
    <source>
        <strain evidence="1 2">Koide BX008</strain>
    </source>
</reference>
<keyword evidence="2" id="KW-1185">Reference proteome</keyword>
<evidence type="ECO:0000313" key="2">
    <source>
        <dbReference type="Proteomes" id="UP000054549"/>
    </source>
</evidence>
<dbReference type="InParanoid" id="A0A0C2THP4"/>
<accession>A0A0C2THP4</accession>
<dbReference type="HOGENOM" id="CLU_3013684_0_0_1"/>
<proteinExistence type="predicted"/>
<protein>
    <submittedName>
        <fullName evidence="1">Uncharacterized protein</fullName>
    </submittedName>
</protein>
<dbReference type="AlphaFoldDB" id="A0A0C2THP4"/>
<dbReference type="EMBL" id="KN818236">
    <property type="protein sequence ID" value="KIL66454.1"/>
    <property type="molecule type" value="Genomic_DNA"/>
</dbReference>
<name>A0A0C2THP4_AMAMK</name>
<gene>
    <name evidence="1" type="ORF">M378DRAFT_160916</name>
</gene>
<organism evidence="1 2">
    <name type="scientific">Amanita muscaria (strain Koide BX008)</name>
    <dbReference type="NCBI Taxonomy" id="946122"/>
    <lineage>
        <taxon>Eukaryota</taxon>
        <taxon>Fungi</taxon>
        <taxon>Dikarya</taxon>
        <taxon>Basidiomycota</taxon>
        <taxon>Agaricomycotina</taxon>
        <taxon>Agaricomycetes</taxon>
        <taxon>Agaricomycetidae</taxon>
        <taxon>Agaricales</taxon>
        <taxon>Pluteineae</taxon>
        <taxon>Amanitaceae</taxon>
        <taxon>Amanita</taxon>
    </lineage>
</organism>